<protein>
    <submittedName>
        <fullName evidence="2">Uncharacterized protein</fullName>
    </submittedName>
</protein>
<dbReference type="GeneID" id="87842983"/>
<reference evidence="2" key="2">
    <citation type="submission" date="2023-06" db="EMBL/GenBank/DDBJ databases">
        <authorList>
            <consortium name="Lawrence Berkeley National Laboratory"/>
            <person name="Haridas S."/>
            <person name="Hensen N."/>
            <person name="Bonometti L."/>
            <person name="Westerberg I."/>
            <person name="Brannstrom I.O."/>
            <person name="Guillou S."/>
            <person name="Cros-Aarteil S."/>
            <person name="Calhoun S."/>
            <person name="Kuo A."/>
            <person name="Mondo S."/>
            <person name="Pangilinan J."/>
            <person name="Riley R."/>
            <person name="Labutti K."/>
            <person name="Andreopoulos B."/>
            <person name="Lipzen A."/>
            <person name="Chen C."/>
            <person name="Yanf M."/>
            <person name="Daum C."/>
            <person name="Ng V."/>
            <person name="Clum A."/>
            <person name="Steindorff A."/>
            <person name="Ohm R."/>
            <person name="Martin F."/>
            <person name="Silar P."/>
            <person name="Natvig D."/>
            <person name="Lalanne C."/>
            <person name="Gautier V."/>
            <person name="Ament-Velasquez S.L."/>
            <person name="Kruys A."/>
            <person name="Hutchinson M.I."/>
            <person name="Powell A.J."/>
            <person name="Barry K."/>
            <person name="Miller A.N."/>
            <person name="Grigoriev I.V."/>
            <person name="Debuchy R."/>
            <person name="Gladieux P."/>
            <person name="Thoren M.H."/>
            <person name="Johannesson H."/>
        </authorList>
    </citation>
    <scope>NUCLEOTIDE SEQUENCE</scope>
    <source>
        <strain evidence="2">CBS 168.71</strain>
    </source>
</reference>
<dbReference type="AlphaFoldDB" id="A0AAE0HCB9"/>
<dbReference type="EMBL" id="JAUEPN010000005">
    <property type="protein sequence ID" value="KAK3293905.1"/>
    <property type="molecule type" value="Genomic_DNA"/>
</dbReference>
<dbReference type="Proteomes" id="UP001278766">
    <property type="component" value="Unassembled WGS sequence"/>
</dbReference>
<reference evidence="2" key="1">
    <citation type="journal article" date="2023" name="Mol. Phylogenet. Evol.">
        <title>Genome-scale phylogeny and comparative genomics of the fungal order Sordariales.</title>
        <authorList>
            <person name="Hensen N."/>
            <person name="Bonometti L."/>
            <person name="Westerberg I."/>
            <person name="Brannstrom I.O."/>
            <person name="Guillou S."/>
            <person name="Cros-Aarteil S."/>
            <person name="Calhoun S."/>
            <person name="Haridas S."/>
            <person name="Kuo A."/>
            <person name="Mondo S."/>
            <person name="Pangilinan J."/>
            <person name="Riley R."/>
            <person name="LaButti K."/>
            <person name="Andreopoulos B."/>
            <person name="Lipzen A."/>
            <person name="Chen C."/>
            <person name="Yan M."/>
            <person name="Daum C."/>
            <person name="Ng V."/>
            <person name="Clum A."/>
            <person name="Steindorff A."/>
            <person name="Ohm R.A."/>
            <person name="Martin F."/>
            <person name="Silar P."/>
            <person name="Natvig D.O."/>
            <person name="Lalanne C."/>
            <person name="Gautier V."/>
            <person name="Ament-Velasquez S.L."/>
            <person name="Kruys A."/>
            <person name="Hutchinson M.I."/>
            <person name="Powell A.J."/>
            <person name="Barry K."/>
            <person name="Miller A.N."/>
            <person name="Grigoriev I.V."/>
            <person name="Debuchy R."/>
            <person name="Gladieux P."/>
            <person name="Hiltunen Thoren M."/>
            <person name="Johannesson H."/>
        </authorList>
    </citation>
    <scope>NUCLEOTIDE SEQUENCE</scope>
    <source>
        <strain evidence="2">CBS 168.71</strain>
    </source>
</reference>
<feature type="chain" id="PRO_5042148188" evidence="1">
    <location>
        <begin position="18"/>
        <end position="210"/>
    </location>
</feature>
<proteinExistence type="predicted"/>
<keyword evidence="1" id="KW-0732">Signal</keyword>
<accession>A0AAE0HCB9</accession>
<keyword evidence="3" id="KW-1185">Reference proteome</keyword>
<gene>
    <name evidence="2" type="ORF">B0H64DRAFT_433188</name>
</gene>
<dbReference type="RefSeq" id="XP_062657419.1">
    <property type="nucleotide sequence ID" value="XM_062806035.1"/>
</dbReference>
<evidence type="ECO:0000256" key="1">
    <source>
        <dbReference type="SAM" id="SignalP"/>
    </source>
</evidence>
<organism evidence="2 3">
    <name type="scientific">Chaetomium fimeti</name>
    <dbReference type="NCBI Taxonomy" id="1854472"/>
    <lineage>
        <taxon>Eukaryota</taxon>
        <taxon>Fungi</taxon>
        <taxon>Dikarya</taxon>
        <taxon>Ascomycota</taxon>
        <taxon>Pezizomycotina</taxon>
        <taxon>Sordariomycetes</taxon>
        <taxon>Sordariomycetidae</taxon>
        <taxon>Sordariales</taxon>
        <taxon>Chaetomiaceae</taxon>
        <taxon>Chaetomium</taxon>
    </lineage>
</organism>
<evidence type="ECO:0000313" key="3">
    <source>
        <dbReference type="Proteomes" id="UP001278766"/>
    </source>
</evidence>
<evidence type="ECO:0000313" key="2">
    <source>
        <dbReference type="EMBL" id="KAK3293905.1"/>
    </source>
</evidence>
<comment type="caution">
    <text evidence="2">The sequence shown here is derived from an EMBL/GenBank/DDBJ whole genome shotgun (WGS) entry which is preliminary data.</text>
</comment>
<sequence>MQYLSVAALLLPATVLANPMVVARQPQAKAKFIGWRLQTGTEVDCGNDVSVAFTELDQLATVSLPNYNVTLPERNGSRDKGCSVILTVRFPVNVCTRGTATGAVSGQVDLSIVGSQAKFHGREYVVSPSGDGVSQVSPDREWTRTAASGPISERYTINDSVTYRYTPPNVENQDVDFTLQGRLQLQPGTGTAGFLSNDRFVFDLRNQDAC</sequence>
<feature type="signal peptide" evidence="1">
    <location>
        <begin position="1"/>
        <end position="17"/>
    </location>
</feature>
<name>A0AAE0HCB9_9PEZI</name>